<evidence type="ECO:0000259" key="2">
    <source>
        <dbReference type="Pfam" id="PF20729"/>
    </source>
</evidence>
<dbReference type="Pfam" id="PF21526">
    <property type="entry name" value="PGRS"/>
    <property type="match status" value="1"/>
</dbReference>
<dbReference type="Pfam" id="PF00934">
    <property type="entry name" value="PE"/>
    <property type="match status" value="1"/>
</dbReference>
<accession>A0A1E3SL59</accession>
<dbReference type="STRING" id="28445.BHQ20_02860"/>
<comment type="caution">
    <text evidence="3">The sequence shown here is derived from an EMBL/GenBank/DDBJ whole genome shotgun (WGS) entry which is preliminary data.</text>
</comment>
<dbReference type="Gene3D" id="2.40.70.10">
    <property type="entry name" value="Acid Proteases"/>
    <property type="match status" value="1"/>
</dbReference>
<dbReference type="InterPro" id="IPR048996">
    <property type="entry name" value="PGRS_rpt"/>
</dbReference>
<dbReference type="Gene3D" id="1.10.287.850">
    <property type="entry name" value="HP0062-like domain"/>
    <property type="match status" value="1"/>
</dbReference>
<sequence>MSFVIVAPEAVTEAVTSLENLDATIRSARAAAAVPTTTIAAAAADEVSAAIAALFAQHGAAFQTLSGQGAAFHTQLVQTLEASVRAYAAAEADEVTLLQLLEAIEHDVLMLINLPTNVVLGRPLIGDGVDGITNAAGVGSAGGAGGILWGNGGRGGASVTDGVPGGAGGPAGLIGNGGAGGMGGYGATGGAGGTGGLLWGNGGTGGLGGWTAVGGAGGNALLFGDGGTGGQGGTFVVTPAGVTISGGTGGTGGTGGLLWGNGGAGGIGGPYATGGRGGSALWFGDGGTGGMGGAFANGGFGGNGGHLVGNGGAGGVGGVISGIGGVGGAGGHWLGHAGATGADGGAAAVQLTMHGTRPTLQVSVDGGPFVRASVDTGSNALFFAPQDVDLAALGAPIQTGLVYNFGGPGDETVVTYNQYRAAVNFGNGIMTQPTTIGVITSEVHNGTPVAPETLIGVGANANHPAFTFTAVQQLPGVLAHGILVNQPQGYFQFGDNPLTEFARATGSPFTNQLLLRINDTGFQTVTQGAVDTGGVNGAIPLNLLPAELQHIPVGGTLPAGTKIYVMVGDTLIYEQITLGGTSATMVTAALGSGGVFNTGNYPYTLMPIYHSYDPTGVGTIVFDLLPT</sequence>
<evidence type="ECO:0000259" key="1">
    <source>
        <dbReference type="Pfam" id="PF00934"/>
    </source>
</evidence>
<evidence type="ECO:0000313" key="4">
    <source>
        <dbReference type="Proteomes" id="UP000192739"/>
    </source>
</evidence>
<evidence type="ECO:0000313" key="3">
    <source>
        <dbReference type="EMBL" id="ORB09543.1"/>
    </source>
</evidence>
<dbReference type="Proteomes" id="UP000192739">
    <property type="component" value="Unassembled WGS sequence"/>
</dbReference>
<dbReference type="RefSeq" id="WP_069417562.1">
    <property type="nucleotide sequence ID" value="NZ_JACKTC010000018.1"/>
</dbReference>
<dbReference type="InterPro" id="IPR000084">
    <property type="entry name" value="PE-PGRS_N"/>
</dbReference>
<feature type="domain" description="PE" evidence="1">
    <location>
        <begin position="4"/>
        <end position="93"/>
    </location>
</feature>
<dbReference type="GO" id="GO:0004190">
    <property type="term" value="F:aspartic-type endopeptidase activity"/>
    <property type="evidence" value="ECO:0007669"/>
    <property type="project" value="InterPro"/>
</dbReference>
<dbReference type="InterPro" id="IPR048054">
    <property type="entry name" value="PecA_C"/>
</dbReference>
<organism evidence="3 4">
    <name type="scientific">Mycobacterium intermedium</name>
    <dbReference type="NCBI Taxonomy" id="28445"/>
    <lineage>
        <taxon>Bacteria</taxon>
        <taxon>Bacillati</taxon>
        <taxon>Actinomycetota</taxon>
        <taxon>Actinomycetes</taxon>
        <taxon>Mycobacteriales</taxon>
        <taxon>Mycobacteriaceae</taxon>
        <taxon>Mycobacterium</taxon>
        <taxon>Mycobacterium simiae complex</taxon>
    </lineage>
</organism>
<gene>
    <name evidence="3" type="ORF">BST27_05260</name>
</gene>
<reference evidence="3 4" key="1">
    <citation type="submission" date="2017-02" db="EMBL/GenBank/DDBJ databases">
        <title>The new phylogeny of genus Mycobacterium.</title>
        <authorList>
            <person name="Tortoli E."/>
            <person name="Trovato A."/>
            <person name="Cirillo D.M."/>
        </authorList>
    </citation>
    <scope>NUCLEOTIDE SEQUENCE [LARGE SCALE GENOMIC DNA]</scope>
    <source>
        <strain evidence="3 4">DSM 44049</strain>
    </source>
</reference>
<proteinExistence type="predicted"/>
<protein>
    <submittedName>
        <fullName evidence="3">PE family protein</fullName>
    </submittedName>
</protein>
<feature type="domain" description="PE cleavage protein A C-terminal" evidence="2">
    <location>
        <begin position="348"/>
        <end position="620"/>
    </location>
</feature>
<dbReference type="InterPro" id="IPR021109">
    <property type="entry name" value="Peptidase_aspartic_dom_sf"/>
</dbReference>
<name>A0A1E3SL59_MYCIE</name>
<dbReference type="NCBIfam" id="NF038019">
    <property type="entry name" value="PE_process_PecA"/>
    <property type="match status" value="1"/>
</dbReference>
<keyword evidence="4" id="KW-1185">Reference proteome</keyword>
<dbReference type="InterPro" id="IPR038332">
    <property type="entry name" value="PPE_sf"/>
</dbReference>
<dbReference type="OrthoDB" id="5190013at2"/>
<dbReference type="Pfam" id="PF20729">
    <property type="entry name" value="PE-PGRS_C"/>
    <property type="match status" value="1"/>
</dbReference>
<dbReference type="EMBL" id="MVHT01000009">
    <property type="protein sequence ID" value="ORB09543.1"/>
    <property type="molecule type" value="Genomic_DNA"/>
</dbReference>
<dbReference type="AlphaFoldDB" id="A0A1E3SL59"/>
<dbReference type="SUPFAM" id="SSF140459">
    <property type="entry name" value="PE/PPE dimer-like"/>
    <property type="match status" value="1"/>
</dbReference>